<protein>
    <recommendedName>
        <fullName evidence="3">FAD:protein FMN transferase</fullName>
        <ecNumber evidence="2">2.7.1.180</ecNumber>
    </recommendedName>
    <alternativeName>
        <fullName evidence="9">Flavin transferase</fullName>
    </alternativeName>
</protein>
<keyword evidence="8" id="KW-0460">Magnesium</keyword>
<accession>A0A4U9XN63</accession>
<dbReference type="PANTHER" id="PTHR30040:SF2">
    <property type="entry name" value="FAD:PROTEIN FMN TRANSFERASE"/>
    <property type="match status" value="1"/>
</dbReference>
<gene>
    <name evidence="11" type="primary">apbE_1</name>
    <name evidence="11" type="ORF">NCTC5386_01208</name>
</gene>
<evidence type="ECO:0000256" key="10">
    <source>
        <dbReference type="ARBA" id="ARBA00048540"/>
    </source>
</evidence>
<dbReference type="GO" id="GO:0016740">
    <property type="term" value="F:transferase activity"/>
    <property type="evidence" value="ECO:0007669"/>
    <property type="project" value="UniProtKB-KW"/>
</dbReference>
<dbReference type="Gene3D" id="3.10.520.10">
    <property type="entry name" value="ApbE-like domains"/>
    <property type="match status" value="1"/>
</dbReference>
<evidence type="ECO:0000256" key="8">
    <source>
        <dbReference type="ARBA" id="ARBA00022842"/>
    </source>
</evidence>
<dbReference type="InterPro" id="IPR024932">
    <property type="entry name" value="ApbE"/>
</dbReference>
<evidence type="ECO:0000313" key="11">
    <source>
        <dbReference type="EMBL" id="VTS14332.1"/>
    </source>
</evidence>
<evidence type="ECO:0000256" key="7">
    <source>
        <dbReference type="ARBA" id="ARBA00022827"/>
    </source>
</evidence>
<evidence type="ECO:0000256" key="5">
    <source>
        <dbReference type="ARBA" id="ARBA00022679"/>
    </source>
</evidence>
<dbReference type="InterPro" id="IPR003374">
    <property type="entry name" value="ApbE-like_sf"/>
</dbReference>
<reference evidence="11 12" key="1">
    <citation type="submission" date="2019-05" db="EMBL/GenBank/DDBJ databases">
        <authorList>
            <consortium name="Pathogen Informatics"/>
        </authorList>
    </citation>
    <scope>NUCLEOTIDE SEQUENCE [LARGE SCALE GENOMIC DNA]</scope>
    <source>
        <strain evidence="11 12">NCTC5386</strain>
    </source>
</reference>
<keyword evidence="5" id="KW-0808">Transferase</keyword>
<dbReference type="SUPFAM" id="SSF143631">
    <property type="entry name" value="ApbE-like"/>
    <property type="match status" value="1"/>
</dbReference>
<evidence type="ECO:0000256" key="4">
    <source>
        <dbReference type="ARBA" id="ARBA00022630"/>
    </source>
</evidence>
<comment type="catalytic activity">
    <reaction evidence="10">
        <text>L-threonyl-[protein] + FAD = FMN-L-threonyl-[protein] + AMP + H(+)</text>
        <dbReference type="Rhea" id="RHEA:36847"/>
        <dbReference type="Rhea" id="RHEA-COMP:11060"/>
        <dbReference type="Rhea" id="RHEA-COMP:11061"/>
        <dbReference type="ChEBI" id="CHEBI:15378"/>
        <dbReference type="ChEBI" id="CHEBI:30013"/>
        <dbReference type="ChEBI" id="CHEBI:57692"/>
        <dbReference type="ChEBI" id="CHEBI:74257"/>
        <dbReference type="ChEBI" id="CHEBI:456215"/>
        <dbReference type="EC" id="2.7.1.180"/>
    </reaction>
</comment>
<evidence type="ECO:0000256" key="6">
    <source>
        <dbReference type="ARBA" id="ARBA00022723"/>
    </source>
</evidence>
<dbReference type="EC" id="2.7.1.180" evidence="2"/>
<keyword evidence="6" id="KW-0479">Metal-binding</keyword>
<sequence>MEGKEYHHIFDKRTGFPIETDMASLTIIADSSLDCEIWTTRLFGLNSSKVFNIITHEPDIEGIIVTKDQRLAISRGLKKSFTVLY</sequence>
<dbReference type="GO" id="GO:0046872">
    <property type="term" value="F:metal ion binding"/>
    <property type="evidence" value="ECO:0007669"/>
    <property type="project" value="UniProtKB-KW"/>
</dbReference>
<dbReference type="PANTHER" id="PTHR30040">
    <property type="entry name" value="THIAMINE BIOSYNTHESIS LIPOPROTEIN APBE"/>
    <property type="match status" value="1"/>
</dbReference>
<keyword evidence="4" id="KW-0285">Flavoprotein</keyword>
<comment type="cofactor">
    <cofactor evidence="1">
        <name>Mg(2+)</name>
        <dbReference type="ChEBI" id="CHEBI:18420"/>
    </cofactor>
</comment>
<name>A0A4U9XN63_9STRE</name>
<dbReference type="AlphaFoldDB" id="A0A4U9XN63"/>
<proteinExistence type="predicted"/>
<evidence type="ECO:0000313" key="12">
    <source>
        <dbReference type="Proteomes" id="UP000394068"/>
    </source>
</evidence>
<organism evidence="11 12">
    <name type="scientific">Streptococcus pseudoporcinus</name>
    <dbReference type="NCBI Taxonomy" id="361101"/>
    <lineage>
        <taxon>Bacteria</taxon>
        <taxon>Bacillati</taxon>
        <taxon>Bacillota</taxon>
        <taxon>Bacilli</taxon>
        <taxon>Lactobacillales</taxon>
        <taxon>Streptococcaceae</taxon>
        <taxon>Streptococcus</taxon>
    </lineage>
</organism>
<evidence type="ECO:0000256" key="1">
    <source>
        <dbReference type="ARBA" id="ARBA00001946"/>
    </source>
</evidence>
<evidence type="ECO:0000256" key="2">
    <source>
        <dbReference type="ARBA" id="ARBA00011955"/>
    </source>
</evidence>
<dbReference type="EMBL" id="CABEHT010000001">
    <property type="protein sequence ID" value="VTS14332.1"/>
    <property type="molecule type" value="Genomic_DNA"/>
</dbReference>
<evidence type="ECO:0000256" key="3">
    <source>
        <dbReference type="ARBA" id="ARBA00016337"/>
    </source>
</evidence>
<keyword evidence="7" id="KW-0274">FAD</keyword>
<evidence type="ECO:0000256" key="9">
    <source>
        <dbReference type="ARBA" id="ARBA00031306"/>
    </source>
</evidence>
<dbReference type="Pfam" id="PF02424">
    <property type="entry name" value="ApbE"/>
    <property type="match status" value="1"/>
</dbReference>
<dbReference type="Proteomes" id="UP000394068">
    <property type="component" value="Unassembled WGS sequence"/>
</dbReference>